<dbReference type="EMBL" id="CP132970">
    <property type="protein sequence ID" value="XBW04558.1"/>
    <property type="molecule type" value="Genomic_DNA"/>
</dbReference>
<dbReference type="Gene3D" id="1.10.10.60">
    <property type="entry name" value="Homeodomain-like"/>
    <property type="match status" value="1"/>
</dbReference>
<sequence>MAYRRTPAVQERLDAQREAIAAAAVTLLSERGYSGLSVSAVAERAGVATGSVYRHYVDKSDLMVRIFRELCEREVEAVTSAAATGSGADRVTAVVDTFSRRALRNPTLAYALLAEPVDAAVDAERLVLRRAFAAAFANAVRHGVETGEFPEQDVELTAAALVGAVGEVLTGRLPGAADGRLRDSAADGRLRDSAADGRLRDSAAGSTVPDLVVLVLRAAGHLPSGTTQE</sequence>
<name>A0AAU7UXT0_9NOCA</name>
<accession>A0AAU7UXT0</accession>
<evidence type="ECO:0000313" key="4">
    <source>
        <dbReference type="EMBL" id="XBW04558.1"/>
    </source>
</evidence>
<dbReference type="AlphaFoldDB" id="A0AAU7UXT0"/>
<dbReference type="Pfam" id="PF17932">
    <property type="entry name" value="TetR_C_24"/>
    <property type="match status" value="1"/>
</dbReference>
<dbReference type="Gene3D" id="1.10.357.10">
    <property type="entry name" value="Tetracycline Repressor, domain 2"/>
    <property type="match status" value="1"/>
</dbReference>
<dbReference type="PANTHER" id="PTHR30055:SF226">
    <property type="entry name" value="HTH-TYPE TRANSCRIPTIONAL REGULATOR PKSA"/>
    <property type="match status" value="1"/>
</dbReference>
<dbReference type="InterPro" id="IPR009057">
    <property type="entry name" value="Homeodomain-like_sf"/>
</dbReference>
<dbReference type="GO" id="GO:0003700">
    <property type="term" value="F:DNA-binding transcription factor activity"/>
    <property type="evidence" value="ECO:0007669"/>
    <property type="project" value="TreeGrafter"/>
</dbReference>
<dbReference type="SUPFAM" id="SSF46689">
    <property type="entry name" value="Homeodomain-like"/>
    <property type="match status" value="1"/>
</dbReference>
<evidence type="ECO:0000256" key="1">
    <source>
        <dbReference type="ARBA" id="ARBA00023125"/>
    </source>
</evidence>
<feature type="DNA-binding region" description="H-T-H motif" evidence="2">
    <location>
        <begin position="37"/>
        <end position="56"/>
    </location>
</feature>
<dbReference type="Pfam" id="PF00440">
    <property type="entry name" value="TetR_N"/>
    <property type="match status" value="1"/>
</dbReference>
<dbReference type="PROSITE" id="PS50977">
    <property type="entry name" value="HTH_TETR_2"/>
    <property type="match status" value="1"/>
</dbReference>
<dbReference type="InterPro" id="IPR001647">
    <property type="entry name" value="HTH_TetR"/>
</dbReference>
<keyword evidence="1 2" id="KW-0238">DNA-binding</keyword>
<proteinExistence type="predicted"/>
<evidence type="ECO:0000256" key="2">
    <source>
        <dbReference type="PROSITE-ProRule" id="PRU00335"/>
    </source>
</evidence>
<gene>
    <name evidence="4" type="ORF">RBB84_00820</name>
</gene>
<dbReference type="PANTHER" id="PTHR30055">
    <property type="entry name" value="HTH-TYPE TRANSCRIPTIONAL REGULATOR RUTR"/>
    <property type="match status" value="1"/>
</dbReference>
<feature type="domain" description="HTH tetR-type" evidence="3">
    <location>
        <begin position="14"/>
        <end position="74"/>
    </location>
</feature>
<evidence type="ECO:0000259" key="3">
    <source>
        <dbReference type="PROSITE" id="PS50977"/>
    </source>
</evidence>
<reference evidence="4" key="1">
    <citation type="submission" date="2023-08" db="EMBL/GenBank/DDBJ databases">
        <title>The novel hydrolase IpcH responsible for the initial isoprocarb degradation step in Rhodococcus sp. D-6.</title>
        <authorList>
            <person name="Zhu Q."/>
        </authorList>
    </citation>
    <scope>NUCLEOTIDE SEQUENCE</scope>
    <source>
        <strain evidence="4">D-6</strain>
    </source>
</reference>
<dbReference type="SUPFAM" id="SSF48498">
    <property type="entry name" value="Tetracyclin repressor-like, C-terminal domain"/>
    <property type="match status" value="1"/>
</dbReference>
<dbReference type="KEGG" id="rhox:RBB84_00820"/>
<organism evidence="4">
    <name type="scientific">Rhodococcus sp. D-6</name>
    <dbReference type="NCBI Taxonomy" id="1387842"/>
    <lineage>
        <taxon>Bacteria</taxon>
        <taxon>Bacillati</taxon>
        <taxon>Actinomycetota</taxon>
        <taxon>Actinomycetes</taxon>
        <taxon>Mycobacteriales</taxon>
        <taxon>Nocardiaceae</taxon>
        <taxon>Rhodococcus</taxon>
    </lineage>
</organism>
<dbReference type="RefSeq" id="WP_248689632.1">
    <property type="nucleotide sequence ID" value="NZ_CP132970.1"/>
</dbReference>
<dbReference type="PRINTS" id="PR00455">
    <property type="entry name" value="HTHTETR"/>
</dbReference>
<protein>
    <submittedName>
        <fullName evidence="4">TetR/AcrR family transcriptional regulator</fullName>
    </submittedName>
</protein>
<dbReference type="InterPro" id="IPR041490">
    <property type="entry name" value="KstR2_TetR_C"/>
</dbReference>
<dbReference type="GO" id="GO:0000976">
    <property type="term" value="F:transcription cis-regulatory region binding"/>
    <property type="evidence" value="ECO:0007669"/>
    <property type="project" value="TreeGrafter"/>
</dbReference>
<dbReference type="InterPro" id="IPR036271">
    <property type="entry name" value="Tet_transcr_reg_TetR-rel_C_sf"/>
</dbReference>
<dbReference type="InterPro" id="IPR050109">
    <property type="entry name" value="HTH-type_TetR-like_transc_reg"/>
</dbReference>